<dbReference type="GO" id="GO:0033314">
    <property type="term" value="P:mitotic DNA replication checkpoint signaling"/>
    <property type="evidence" value="ECO:0007669"/>
    <property type="project" value="TreeGrafter"/>
</dbReference>
<feature type="compositionally biased region" description="Low complexity" evidence="17">
    <location>
        <begin position="40"/>
        <end position="49"/>
    </location>
</feature>
<dbReference type="Pfam" id="PF00004">
    <property type="entry name" value="AAA"/>
    <property type="match status" value="1"/>
</dbReference>
<evidence type="ECO:0000256" key="6">
    <source>
        <dbReference type="ARBA" id="ARBA00022618"/>
    </source>
</evidence>
<keyword evidence="4" id="KW-0963">Cytoplasm</keyword>
<evidence type="ECO:0000256" key="12">
    <source>
        <dbReference type="ARBA" id="ARBA00023242"/>
    </source>
</evidence>
<name>A0A8C2DXC2_CYPCA</name>
<dbReference type="PIRSF" id="PIRSF001767">
    <property type="entry name" value="Cdc6"/>
    <property type="match status" value="1"/>
</dbReference>
<dbReference type="PANTHER" id="PTHR10763">
    <property type="entry name" value="CELL DIVISION CONTROL PROTEIN 6-RELATED"/>
    <property type="match status" value="1"/>
</dbReference>
<dbReference type="Proteomes" id="UP000694701">
    <property type="component" value="Unplaced"/>
</dbReference>
<sequence length="526" mass="57352">MPSTRSQNQPTLQFPRRKSSRLGSRPKNSSENAVDVRTIPLSPRKLPLSPRKRTGDENGCNLPASMLGSPPKQRCAPLCSPRKLSFNENTPVFSSPPRPTPSSPKIPLSPVSRPSPKRLQETPLNYLNCGLFPAESGYQSVKQALHTAVPERLLSREAERAAIVSFLENHVVAEKPSSLYISGAPGTGKTACLNCVLQEQKALLKGVQTVLINCMNLRSSHAIFPLLGERLGVPKGNSEARLEKLLTSSGPTVLLVLDEMDQLDSKSQEVLYTIFEWPYLPNSRVCLIGIANALDLTDRILPRLQAKPHCRPKLLNFPPYSREELNAIVQDRLTQVSGEGVLDAAAVQFCARKVSAVSGDARKALDICRRAVEIVEADDRSKMASEPAAGPKVSRVSVPQVARVLTEVYGDRMASSSGDGESFPLQQKLLVCCLLLIGRNGKSKEVQLGKLCEVYSKLCKQRQVGGVGQSECLSLCSLLESRGIFTLKKAKEARLTKISLKIEERDVENALKDRTLLGSILAAGLP</sequence>
<evidence type="ECO:0000256" key="5">
    <source>
        <dbReference type="ARBA" id="ARBA00022553"/>
    </source>
</evidence>
<evidence type="ECO:0000256" key="9">
    <source>
        <dbReference type="ARBA" id="ARBA00022776"/>
    </source>
</evidence>
<evidence type="ECO:0000256" key="4">
    <source>
        <dbReference type="ARBA" id="ARBA00022490"/>
    </source>
</evidence>
<dbReference type="FunFam" id="1.10.10.10:FF:000265">
    <property type="entry name" value="Cell division control protein"/>
    <property type="match status" value="1"/>
</dbReference>
<dbReference type="InterPro" id="IPR027417">
    <property type="entry name" value="P-loop_NTPase"/>
</dbReference>
<dbReference type="GO" id="GO:0006270">
    <property type="term" value="P:DNA replication initiation"/>
    <property type="evidence" value="ECO:0007669"/>
    <property type="project" value="UniProtKB-UniRule"/>
</dbReference>
<evidence type="ECO:0000259" key="19">
    <source>
        <dbReference type="SMART" id="SM01074"/>
    </source>
</evidence>
<keyword evidence="6" id="KW-0132">Cell division</keyword>
<dbReference type="GO" id="GO:0016887">
    <property type="term" value="F:ATP hydrolysis activity"/>
    <property type="evidence" value="ECO:0007669"/>
    <property type="project" value="InterPro"/>
</dbReference>
<feature type="compositionally biased region" description="Polar residues" evidence="17">
    <location>
        <begin position="1"/>
        <end position="12"/>
    </location>
</feature>
<proteinExistence type="inferred from homology"/>
<feature type="domain" description="Cdc6 C-terminal" evidence="19">
    <location>
        <begin position="431"/>
        <end position="511"/>
    </location>
</feature>
<evidence type="ECO:0000256" key="15">
    <source>
        <dbReference type="ARBA" id="ARBA00062730"/>
    </source>
</evidence>
<evidence type="ECO:0000313" key="20">
    <source>
        <dbReference type="Ensembl" id="ENSCCRP00020032176.1"/>
    </source>
</evidence>
<dbReference type="CDD" id="cd00009">
    <property type="entry name" value="AAA"/>
    <property type="match status" value="1"/>
</dbReference>
<organism evidence="20 21">
    <name type="scientific">Cyprinus carpio</name>
    <name type="common">Common carp</name>
    <dbReference type="NCBI Taxonomy" id="7962"/>
    <lineage>
        <taxon>Eukaryota</taxon>
        <taxon>Metazoa</taxon>
        <taxon>Chordata</taxon>
        <taxon>Craniata</taxon>
        <taxon>Vertebrata</taxon>
        <taxon>Euteleostomi</taxon>
        <taxon>Actinopterygii</taxon>
        <taxon>Neopterygii</taxon>
        <taxon>Teleostei</taxon>
        <taxon>Ostariophysi</taxon>
        <taxon>Cypriniformes</taxon>
        <taxon>Cyprinidae</taxon>
        <taxon>Cyprininae</taxon>
        <taxon>Cyprinus</taxon>
    </lineage>
</organism>
<evidence type="ECO:0000256" key="17">
    <source>
        <dbReference type="SAM" id="MobiDB-lite"/>
    </source>
</evidence>
<dbReference type="Ensembl" id="ENSCCRT00020035190.1">
    <property type="protein sequence ID" value="ENSCCRP00020032176.1"/>
    <property type="gene ID" value="ENSCCRG00020014339.1"/>
</dbReference>
<keyword evidence="10" id="KW-0067">ATP-binding</keyword>
<dbReference type="InterPro" id="IPR050311">
    <property type="entry name" value="ORC1/CDC6"/>
</dbReference>
<dbReference type="SMART" id="SM00382">
    <property type="entry name" value="AAA"/>
    <property type="match status" value="1"/>
</dbReference>
<dbReference type="SUPFAM" id="SSF52540">
    <property type="entry name" value="P-loop containing nucleoside triphosphate hydrolases"/>
    <property type="match status" value="1"/>
</dbReference>
<dbReference type="SMART" id="SM01074">
    <property type="entry name" value="Cdc6_C"/>
    <property type="match status" value="1"/>
</dbReference>
<feature type="region of interest" description="Disordered" evidence="17">
    <location>
        <begin position="87"/>
        <end position="117"/>
    </location>
</feature>
<keyword evidence="12 16" id="KW-0539">Nucleus</keyword>
<dbReference type="GO" id="GO:0051301">
    <property type="term" value="P:cell division"/>
    <property type="evidence" value="ECO:0007669"/>
    <property type="project" value="UniProtKB-UniRule"/>
</dbReference>
<dbReference type="GO" id="GO:0005737">
    <property type="term" value="C:cytoplasm"/>
    <property type="evidence" value="ECO:0007669"/>
    <property type="project" value="UniProtKB-SubCell"/>
</dbReference>
<feature type="region of interest" description="Disordered" evidence="17">
    <location>
        <begin position="1"/>
        <end position="75"/>
    </location>
</feature>
<dbReference type="GO" id="GO:0003688">
    <property type="term" value="F:DNA replication origin binding"/>
    <property type="evidence" value="ECO:0007669"/>
    <property type="project" value="TreeGrafter"/>
</dbReference>
<dbReference type="GO" id="GO:0005819">
    <property type="term" value="C:spindle"/>
    <property type="evidence" value="ECO:0007669"/>
    <property type="project" value="UniProtKB-ARBA"/>
</dbReference>
<dbReference type="PANTHER" id="PTHR10763:SF26">
    <property type="entry name" value="CELL DIVISION CONTROL PROTEIN 6 HOMOLOG"/>
    <property type="match status" value="1"/>
</dbReference>
<dbReference type="InterPro" id="IPR003593">
    <property type="entry name" value="AAA+_ATPase"/>
</dbReference>
<evidence type="ECO:0000256" key="3">
    <source>
        <dbReference type="ARBA" id="ARBA00006184"/>
    </source>
</evidence>
<evidence type="ECO:0000256" key="1">
    <source>
        <dbReference type="ARBA" id="ARBA00004123"/>
    </source>
</evidence>
<dbReference type="CDD" id="cd08768">
    <property type="entry name" value="Cdc6_C"/>
    <property type="match status" value="1"/>
</dbReference>
<dbReference type="InterPro" id="IPR036388">
    <property type="entry name" value="WH-like_DNA-bd_sf"/>
</dbReference>
<dbReference type="AlphaFoldDB" id="A0A8C2DXC2"/>
<comment type="similarity">
    <text evidence="3 16">Belongs to the CDC6/cdc18 family.</text>
</comment>
<dbReference type="FunFam" id="3.40.50.300:FF:000547">
    <property type="entry name" value="Cell division control protein"/>
    <property type="match status" value="1"/>
</dbReference>
<protein>
    <recommendedName>
        <fullName evidence="16">Cell division control protein</fullName>
    </recommendedName>
</protein>
<dbReference type="InterPro" id="IPR054425">
    <property type="entry name" value="Cdc6_ORC1-like_ATPase_lid"/>
</dbReference>
<dbReference type="FunFam" id="1.10.8.60:FF:000058">
    <property type="entry name" value="Cell division control protein"/>
    <property type="match status" value="1"/>
</dbReference>
<keyword evidence="5" id="KW-0597">Phosphoprotein</keyword>
<feature type="compositionally biased region" description="Pro residues" evidence="17">
    <location>
        <begin position="94"/>
        <end position="104"/>
    </location>
</feature>
<evidence type="ECO:0000256" key="14">
    <source>
        <dbReference type="ARBA" id="ARBA00056036"/>
    </source>
</evidence>
<dbReference type="Gene3D" id="1.10.8.60">
    <property type="match status" value="1"/>
</dbReference>
<evidence type="ECO:0000256" key="16">
    <source>
        <dbReference type="PIRNR" id="PIRNR001767"/>
    </source>
</evidence>
<dbReference type="GO" id="GO:0005634">
    <property type="term" value="C:nucleus"/>
    <property type="evidence" value="ECO:0007669"/>
    <property type="project" value="UniProtKB-SubCell"/>
</dbReference>
<evidence type="ECO:0000256" key="11">
    <source>
        <dbReference type="ARBA" id="ARBA00022843"/>
    </source>
</evidence>
<dbReference type="GO" id="GO:0005524">
    <property type="term" value="F:ATP binding"/>
    <property type="evidence" value="ECO:0007669"/>
    <property type="project" value="UniProtKB-KW"/>
</dbReference>
<evidence type="ECO:0000256" key="13">
    <source>
        <dbReference type="ARBA" id="ARBA00023306"/>
    </source>
</evidence>
<dbReference type="InterPro" id="IPR016314">
    <property type="entry name" value="Cdc6/18"/>
</dbReference>
<comment type="function">
    <text evidence="14 16">Involved in the initiation of DNA replication. Also participates in checkpoint controls that ensure DNA replication is completed before mitosis is initiated.</text>
</comment>
<comment type="subcellular location">
    <subcellularLocation>
        <location evidence="2">Cytoplasm</location>
    </subcellularLocation>
    <subcellularLocation>
        <location evidence="1 16">Nucleus</location>
    </subcellularLocation>
</comment>
<keyword evidence="7" id="KW-0235">DNA replication</keyword>
<evidence type="ECO:0000313" key="21">
    <source>
        <dbReference type="Proteomes" id="UP000694701"/>
    </source>
</evidence>
<evidence type="ECO:0000256" key="10">
    <source>
        <dbReference type="ARBA" id="ARBA00022840"/>
    </source>
</evidence>
<dbReference type="InterPro" id="IPR036390">
    <property type="entry name" value="WH_DNA-bd_sf"/>
</dbReference>
<keyword evidence="11" id="KW-0832">Ubl conjugation</keyword>
<feature type="domain" description="AAA+ ATPase" evidence="18">
    <location>
        <begin position="175"/>
        <end position="307"/>
    </location>
</feature>
<dbReference type="SUPFAM" id="SSF46785">
    <property type="entry name" value="Winged helix' DNA-binding domain"/>
    <property type="match status" value="1"/>
</dbReference>
<dbReference type="Gene3D" id="1.10.10.10">
    <property type="entry name" value="Winged helix-like DNA-binding domain superfamily/Winged helix DNA-binding domain"/>
    <property type="match status" value="1"/>
</dbReference>
<keyword evidence="9" id="KW-0498">Mitosis</keyword>
<accession>A0A8C2DXC2</accession>
<evidence type="ECO:0000256" key="2">
    <source>
        <dbReference type="ARBA" id="ARBA00004496"/>
    </source>
</evidence>
<keyword evidence="8" id="KW-0547">Nucleotide-binding</keyword>
<keyword evidence="13" id="KW-0131">Cell cycle</keyword>
<evidence type="ECO:0000256" key="8">
    <source>
        <dbReference type="ARBA" id="ARBA00022741"/>
    </source>
</evidence>
<comment type="subunit">
    <text evidence="15">Interacts with PCNA, ORC1, cyclin-CDK. Interacts with HUWE1. Interacts with ANKRD17. Interacts with GRWD1; origin binding of GRWD1 is dependent on CDC6. Interacts with CDT1; are mutually dependent on one another for loading MCM complexes onto chromatin. Interacts with TTC4. Interacts (via Cy motif) with CCNF; the interaction takes place during G2 and M phase. Interacts with CDH1.</text>
</comment>
<evidence type="ECO:0000259" key="18">
    <source>
        <dbReference type="SMART" id="SM00382"/>
    </source>
</evidence>
<reference evidence="20" key="1">
    <citation type="submission" date="2025-08" db="UniProtKB">
        <authorList>
            <consortium name="Ensembl"/>
        </authorList>
    </citation>
    <scope>IDENTIFICATION</scope>
</reference>
<dbReference type="Pfam" id="PF09079">
    <property type="entry name" value="WHD_Cdc6"/>
    <property type="match status" value="1"/>
</dbReference>
<evidence type="ECO:0000256" key="7">
    <source>
        <dbReference type="ARBA" id="ARBA00022705"/>
    </source>
</evidence>
<dbReference type="InterPro" id="IPR015163">
    <property type="entry name" value="Cdc6_C"/>
</dbReference>
<dbReference type="Pfam" id="PF22606">
    <property type="entry name" value="Cdc6-ORC-like_ATPase_lid"/>
    <property type="match status" value="1"/>
</dbReference>
<dbReference type="InterPro" id="IPR003959">
    <property type="entry name" value="ATPase_AAA_core"/>
</dbReference>
<dbReference type="Gene3D" id="3.40.50.300">
    <property type="entry name" value="P-loop containing nucleotide triphosphate hydrolases"/>
    <property type="match status" value="1"/>
</dbReference>